<evidence type="ECO:0000256" key="8">
    <source>
        <dbReference type="ARBA" id="ARBA00022777"/>
    </source>
</evidence>
<dbReference type="FunFam" id="1.10.510.10:FF:001023">
    <property type="entry name" value="Os07g0541700 protein"/>
    <property type="match status" value="1"/>
</dbReference>
<keyword evidence="8" id="KW-0418">Kinase</keyword>
<keyword evidence="10" id="KW-1133">Transmembrane helix</keyword>
<reference evidence="15" key="2">
    <citation type="submission" date="2021-02" db="EMBL/GenBank/DDBJ databases">
        <authorList>
            <person name="Kimball J.A."/>
            <person name="Haas M.W."/>
            <person name="Macchietto M."/>
            <person name="Kono T."/>
            <person name="Duquette J."/>
            <person name="Shao M."/>
        </authorList>
    </citation>
    <scope>NUCLEOTIDE SEQUENCE</scope>
    <source>
        <tissue evidence="15">Fresh leaf tissue</tissue>
    </source>
</reference>
<keyword evidence="16" id="KW-1185">Reference proteome</keyword>
<dbReference type="Proteomes" id="UP000729402">
    <property type="component" value="Unassembled WGS sequence"/>
</dbReference>
<evidence type="ECO:0000256" key="9">
    <source>
        <dbReference type="ARBA" id="ARBA00022840"/>
    </source>
</evidence>
<keyword evidence="6" id="KW-0732">Signal</keyword>
<evidence type="ECO:0000256" key="13">
    <source>
        <dbReference type="ARBA" id="ARBA00048679"/>
    </source>
</evidence>
<dbReference type="InterPro" id="IPR000719">
    <property type="entry name" value="Prot_kinase_dom"/>
</dbReference>
<reference evidence="15" key="1">
    <citation type="journal article" date="2021" name="bioRxiv">
        <title>Whole Genome Assembly and Annotation of Northern Wild Rice, Zizania palustris L., Supports a Whole Genome Duplication in the Zizania Genus.</title>
        <authorList>
            <person name="Haas M."/>
            <person name="Kono T."/>
            <person name="Macchietto M."/>
            <person name="Millas R."/>
            <person name="McGilp L."/>
            <person name="Shao M."/>
            <person name="Duquette J."/>
            <person name="Hirsch C.N."/>
            <person name="Kimball J."/>
        </authorList>
    </citation>
    <scope>NUCLEOTIDE SEQUENCE</scope>
    <source>
        <tissue evidence="15">Fresh leaf tissue</tissue>
    </source>
</reference>
<dbReference type="PROSITE" id="PS50011">
    <property type="entry name" value="PROTEIN_KINASE_DOM"/>
    <property type="match status" value="1"/>
</dbReference>
<evidence type="ECO:0000256" key="12">
    <source>
        <dbReference type="ARBA" id="ARBA00047899"/>
    </source>
</evidence>
<dbReference type="PANTHER" id="PTHR47974">
    <property type="entry name" value="OS07G0415500 PROTEIN"/>
    <property type="match status" value="1"/>
</dbReference>
<dbReference type="EMBL" id="JAAALK010001159">
    <property type="protein sequence ID" value="KAG8043144.1"/>
    <property type="molecule type" value="Genomic_DNA"/>
</dbReference>
<evidence type="ECO:0000256" key="2">
    <source>
        <dbReference type="ARBA" id="ARBA00012513"/>
    </source>
</evidence>
<keyword evidence="11" id="KW-0472">Membrane</keyword>
<evidence type="ECO:0000256" key="5">
    <source>
        <dbReference type="ARBA" id="ARBA00022692"/>
    </source>
</evidence>
<feature type="domain" description="Protein kinase" evidence="14">
    <location>
        <begin position="1"/>
        <end position="263"/>
    </location>
</feature>
<comment type="catalytic activity">
    <reaction evidence="13">
        <text>L-seryl-[protein] + ATP = O-phospho-L-seryl-[protein] + ADP + H(+)</text>
        <dbReference type="Rhea" id="RHEA:17989"/>
        <dbReference type="Rhea" id="RHEA-COMP:9863"/>
        <dbReference type="Rhea" id="RHEA-COMP:11604"/>
        <dbReference type="ChEBI" id="CHEBI:15378"/>
        <dbReference type="ChEBI" id="CHEBI:29999"/>
        <dbReference type="ChEBI" id="CHEBI:30616"/>
        <dbReference type="ChEBI" id="CHEBI:83421"/>
        <dbReference type="ChEBI" id="CHEBI:456216"/>
        <dbReference type="EC" id="2.7.11.1"/>
    </reaction>
</comment>
<dbReference type="Pfam" id="PF00069">
    <property type="entry name" value="Pkinase"/>
    <property type="match status" value="1"/>
</dbReference>
<dbReference type="PROSITE" id="PS00108">
    <property type="entry name" value="PROTEIN_KINASE_ST"/>
    <property type="match status" value="1"/>
</dbReference>
<keyword evidence="5" id="KW-0812">Transmembrane</keyword>
<dbReference type="AlphaFoldDB" id="A0A8J5VEB8"/>
<comment type="catalytic activity">
    <reaction evidence="12">
        <text>L-threonyl-[protein] + ATP = O-phospho-L-threonyl-[protein] + ADP + H(+)</text>
        <dbReference type="Rhea" id="RHEA:46608"/>
        <dbReference type="Rhea" id="RHEA-COMP:11060"/>
        <dbReference type="Rhea" id="RHEA-COMP:11605"/>
        <dbReference type="ChEBI" id="CHEBI:15378"/>
        <dbReference type="ChEBI" id="CHEBI:30013"/>
        <dbReference type="ChEBI" id="CHEBI:30616"/>
        <dbReference type="ChEBI" id="CHEBI:61977"/>
        <dbReference type="ChEBI" id="CHEBI:456216"/>
        <dbReference type="EC" id="2.7.11.1"/>
    </reaction>
</comment>
<comment type="subcellular location">
    <subcellularLocation>
        <location evidence="1">Membrane</location>
        <topology evidence="1">Single-pass membrane protein</topology>
    </subcellularLocation>
</comment>
<organism evidence="15 16">
    <name type="scientific">Zizania palustris</name>
    <name type="common">Northern wild rice</name>
    <dbReference type="NCBI Taxonomy" id="103762"/>
    <lineage>
        <taxon>Eukaryota</taxon>
        <taxon>Viridiplantae</taxon>
        <taxon>Streptophyta</taxon>
        <taxon>Embryophyta</taxon>
        <taxon>Tracheophyta</taxon>
        <taxon>Spermatophyta</taxon>
        <taxon>Magnoliopsida</taxon>
        <taxon>Liliopsida</taxon>
        <taxon>Poales</taxon>
        <taxon>Poaceae</taxon>
        <taxon>BOP clade</taxon>
        <taxon>Oryzoideae</taxon>
        <taxon>Oryzeae</taxon>
        <taxon>Zizaniinae</taxon>
        <taxon>Zizania</taxon>
    </lineage>
</organism>
<evidence type="ECO:0000256" key="1">
    <source>
        <dbReference type="ARBA" id="ARBA00004167"/>
    </source>
</evidence>
<evidence type="ECO:0000313" key="15">
    <source>
        <dbReference type="EMBL" id="KAG8043144.1"/>
    </source>
</evidence>
<dbReference type="SMART" id="SM00220">
    <property type="entry name" value="S_TKc"/>
    <property type="match status" value="1"/>
</dbReference>
<dbReference type="GO" id="GO:0005524">
    <property type="term" value="F:ATP binding"/>
    <property type="evidence" value="ECO:0007669"/>
    <property type="project" value="UniProtKB-KW"/>
</dbReference>
<evidence type="ECO:0000313" key="16">
    <source>
        <dbReference type="Proteomes" id="UP000729402"/>
    </source>
</evidence>
<keyword evidence="4" id="KW-0808">Transferase</keyword>
<keyword evidence="3" id="KW-0723">Serine/threonine-protein kinase</keyword>
<dbReference type="InterPro" id="IPR008271">
    <property type="entry name" value="Ser/Thr_kinase_AS"/>
</dbReference>
<name>A0A8J5VEB8_ZIZPA</name>
<dbReference type="GO" id="GO:0004674">
    <property type="term" value="F:protein serine/threonine kinase activity"/>
    <property type="evidence" value="ECO:0007669"/>
    <property type="project" value="UniProtKB-KW"/>
</dbReference>
<dbReference type="OrthoDB" id="5857966at2759"/>
<keyword evidence="7" id="KW-0547">Nucleotide-binding</keyword>
<accession>A0A8J5VEB8</accession>
<proteinExistence type="predicted"/>
<dbReference type="EC" id="2.7.11.1" evidence="2"/>
<evidence type="ECO:0000256" key="11">
    <source>
        <dbReference type="ARBA" id="ARBA00023136"/>
    </source>
</evidence>
<evidence type="ECO:0000256" key="3">
    <source>
        <dbReference type="ARBA" id="ARBA00022527"/>
    </source>
</evidence>
<sequence length="263" mass="29137">MLRVAWGLVQRHLNDGIENHSEDVFYIRLAAKELQDLRKNHHRKAAVVVWGRTDGSSGGIVAFRYTDLAHATKNFSEKLGSAHHLVKLIGFCSEGDKRLLVYEHMLNGSLDAHLFQTNAAAAAGAGAVLNWRQYQIVLGVARGLSYLHESCHECIIHCDIKPENILLDASFAPKIADFGMAVFVGRDFSRVLTTFRGTAGYLAPEWISGVAVTPRLTSTASAWCCWRSCRGRNYSPEERGGEKNDDHVAYFPVRAISGLREGI</sequence>
<evidence type="ECO:0000256" key="10">
    <source>
        <dbReference type="ARBA" id="ARBA00022989"/>
    </source>
</evidence>
<protein>
    <recommendedName>
        <fullName evidence="2">non-specific serine/threonine protein kinase</fullName>
        <ecNumber evidence="2">2.7.11.1</ecNumber>
    </recommendedName>
</protein>
<dbReference type="PANTHER" id="PTHR47974:SF19">
    <property type="entry name" value="RECEPTOR-LIKE SERINE_THREONINE-PROTEIN KINASE"/>
    <property type="match status" value="1"/>
</dbReference>
<gene>
    <name evidence="15" type="ORF">GUJ93_ZPchr0586g11365</name>
</gene>
<keyword evidence="9" id="KW-0067">ATP-binding</keyword>
<evidence type="ECO:0000259" key="14">
    <source>
        <dbReference type="PROSITE" id="PS50011"/>
    </source>
</evidence>
<evidence type="ECO:0000256" key="4">
    <source>
        <dbReference type="ARBA" id="ARBA00022679"/>
    </source>
</evidence>
<comment type="caution">
    <text evidence="15">The sequence shown here is derived from an EMBL/GenBank/DDBJ whole genome shotgun (WGS) entry which is preliminary data.</text>
</comment>
<dbReference type="GO" id="GO:0016020">
    <property type="term" value="C:membrane"/>
    <property type="evidence" value="ECO:0007669"/>
    <property type="project" value="UniProtKB-SubCell"/>
</dbReference>
<evidence type="ECO:0000256" key="7">
    <source>
        <dbReference type="ARBA" id="ARBA00022741"/>
    </source>
</evidence>
<evidence type="ECO:0000256" key="6">
    <source>
        <dbReference type="ARBA" id="ARBA00022729"/>
    </source>
</evidence>